<keyword evidence="1" id="KW-0472">Membrane</keyword>
<evidence type="ECO:0000313" key="4">
    <source>
        <dbReference type="Proteomes" id="UP000078387"/>
    </source>
</evidence>
<dbReference type="EMBL" id="BDEQ01000001">
    <property type="protein sequence ID" value="GAT97890.1"/>
    <property type="molecule type" value="Genomic_DNA"/>
</dbReference>
<dbReference type="VEuPathDB" id="AmoebaDB:EHI8A_176020"/>
<keyword evidence="1" id="KW-0812">Transmembrane</keyword>
<comment type="caution">
    <text evidence="3">The sequence shown here is derived from an EMBL/GenBank/DDBJ whole genome shotgun (WGS) entry which is preliminary data.</text>
</comment>
<dbReference type="OMA" id="DESCTHR"/>
<name>A0A5K1TZI7_ENTHI</name>
<protein>
    <submittedName>
        <fullName evidence="3">Uncharacterized protein</fullName>
    </submittedName>
</protein>
<dbReference type="VEuPathDB" id="AmoebaDB:EHI7A_108390"/>
<feature type="chain" id="PRO_5023936810" evidence="2">
    <location>
        <begin position="21"/>
        <end position="206"/>
    </location>
</feature>
<gene>
    <name evidence="3" type="ORF">CL6EHI_062960</name>
</gene>
<feature type="signal peptide" evidence="2">
    <location>
        <begin position="1"/>
        <end position="20"/>
    </location>
</feature>
<dbReference type="Proteomes" id="UP000078387">
    <property type="component" value="Unassembled WGS sequence"/>
</dbReference>
<evidence type="ECO:0000256" key="1">
    <source>
        <dbReference type="SAM" id="Phobius"/>
    </source>
</evidence>
<proteinExistence type="predicted"/>
<evidence type="ECO:0000313" key="3">
    <source>
        <dbReference type="EMBL" id="GAT97890.1"/>
    </source>
</evidence>
<dbReference type="VEuPathDB" id="AmoebaDB:KM1_187770"/>
<sequence length="206" mass="23889">MLRFVLFLVVTFAKESLVFTELKNEDGDAVGFTAIEFDMCYYYKNNISVYFTHDGDMVTVRLYNSSSSCSGVRIEQNLNIHDDALKNYCENPIRCSVEIKKPPKHIGFHSLVQDDKNCTHRDNTIRAYYTGKCYKCNVGKNYYCNYNEENGYMWENVYQNNKCTSKERVSRTNQWECNVCKNGFMFQCGSMSTTVISIIILLSLVL</sequence>
<dbReference type="VEuPathDB" id="AmoebaDB:EHI_062960"/>
<dbReference type="AlphaFoldDB" id="A0A5K1TZI7"/>
<keyword evidence="1" id="KW-1133">Transmembrane helix</keyword>
<organism evidence="3 4">
    <name type="scientific">Entamoeba histolytica</name>
    <dbReference type="NCBI Taxonomy" id="5759"/>
    <lineage>
        <taxon>Eukaryota</taxon>
        <taxon>Amoebozoa</taxon>
        <taxon>Evosea</taxon>
        <taxon>Archamoebae</taxon>
        <taxon>Mastigamoebida</taxon>
        <taxon>Entamoebidae</taxon>
        <taxon>Entamoeba</taxon>
    </lineage>
</organism>
<keyword evidence="2" id="KW-0732">Signal</keyword>
<dbReference type="VEuPathDB" id="AmoebaDB:EHI5A_048180"/>
<accession>A0A5K1TZI7</accession>
<evidence type="ECO:0000256" key="2">
    <source>
        <dbReference type="SAM" id="SignalP"/>
    </source>
</evidence>
<reference evidence="3 4" key="1">
    <citation type="submission" date="2016-05" db="EMBL/GenBank/DDBJ databases">
        <title>First whole genome sequencing of Entamoeba histolytica HM1:IMSS-clone-6.</title>
        <authorList>
            <person name="Mukherjee Avik.K."/>
            <person name="Izumyama S."/>
            <person name="Nakada-Tsukui K."/>
            <person name="Nozaki T."/>
        </authorList>
    </citation>
    <scope>NUCLEOTIDE SEQUENCE [LARGE SCALE GENOMIC DNA]</scope>
    <source>
        <strain evidence="3 4">HM1:IMSS clone 6</strain>
    </source>
</reference>
<feature type="transmembrane region" description="Helical" evidence="1">
    <location>
        <begin position="184"/>
        <end position="205"/>
    </location>
</feature>